<keyword evidence="2" id="KW-0808">Transferase</keyword>
<dbReference type="InterPro" id="IPR029063">
    <property type="entry name" value="SAM-dependent_MTases_sf"/>
</dbReference>
<protein>
    <submittedName>
        <fullName evidence="2">FkbM family methyltransferase</fullName>
    </submittedName>
</protein>
<dbReference type="GO" id="GO:0032259">
    <property type="term" value="P:methylation"/>
    <property type="evidence" value="ECO:0007669"/>
    <property type="project" value="UniProtKB-KW"/>
</dbReference>
<dbReference type="PANTHER" id="PTHR34203">
    <property type="entry name" value="METHYLTRANSFERASE, FKBM FAMILY PROTEIN"/>
    <property type="match status" value="1"/>
</dbReference>
<dbReference type="GO" id="GO:0008168">
    <property type="term" value="F:methyltransferase activity"/>
    <property type="evidence" value="ECO:0007669"/>
    <property type="project" value="UniProtKB-KW"/>
</dbReference>
<dbReference type="SUPFAM" id="SSF53335">
    <property type="entry name" value="S-adenosyl-L-methionine-dependent methyltransferases"/>
    <property type="match status" value="1"/>
</dbReference>
<dbReference type="InterPro" id="IPR006342">
    <property type="entry name" value="FkbM_mtfrase"/>
</dbReference>
<name>A0ABW0JF04_9BURK</name>
<dbReference type="PANTHER" id="PTHR34203:SF15">
    <property type="entry name" value="SLL1173 PROTEIN"/>
    <property type="match status" value="1"/>
</dbReference>
<evidence type="ECO:0000313" key="3">
    <source>
        <dbReference type="Proteomes" id="UP001596103"/>
    </source>
</evidence>
<keyword evidence="3" id="KW-1185">Reference proteome</keyword>
<proteinExistence type="predicted"/>
<sequence>MIANRFDEYVGQALIRYGEYAELETQLLLQCANERPGTVVEIGANIGSQTVPLAKAAKALGAEVITFEPQPFLFQNLCANLALNAVDNVTAWPYACAADPGTVWFKRPNYKRTGNFGAVSVQTQPLESGIQVPCVRLDDMMRERTVQLLKVDVEGFELQVLQGARDVLTKHRPLLYVENDRVANSSALIQYLWEHDYRLLWHISPLFNPHNFRGNAENCYPQLCSFNMLGVPRESSLTIQGFEEILDATAHPLAGRQP</sequence>
<dbReference type="EMBL" id="JBHSMP010000038">
    <property type="protein sequence ID" value="MFC5431664.1"/>
    <property type="molecule type" value="Genomic_DNA"/>
</dbReference>
<evidence type="ECO:0000313" key="2">
    <source>
        <dbReference type="EMBL" id="MFC5431664.1"/>
    </source>
</evidence>
<evidence type="ECO:0000259" key="1">
    <source>
        <dbReference type="Pfam" id="PF05050"/>
    </source>
</evidence>
<dbReference type="RefSeq" id="WP_377715074.1">
    <property type="nucleotide sequence ID" value="NZ_JBHSMP010000038.1"/>
</dbReference>
<dbReference type="Pfam" id="PF05050">
    <property type="entry name" value="Methyltransf_21"/>
    <property type="match status" value="1"/>
</dbReference>
<accession>A0ABW0JF04</accession>
<comment type="caution">
    <text evidence="2">The sequence shown here is derived from an EMBL/GenBank/DDBJ whole genome shotgun (WGS) entry which is preliminary data.</text>
</comment>
<dbReference type="Proteomes" id="UP001596103">
    <property type="component" value="Unassembled WGS sequence"/>
</dbReference>
<reference evidence="3" key="1">
    <citation type="journal article" date="2019" name="Int. J. Syst. Evol. Microbiol.">
        <title>The Global Catalogue of Microorganisms (GCM) 10K type strain sequencing project: providing services to taxonomists for standard genome sequencing and annotation.</title>
        <authorList>
            <consortium name="The Broad Institute Genomics Platform"/>
            <consortium name="The Broad Institute Genome Sequencing Center for Infectious Disease"/>
            <person name="Wu L."/>
            <person name="Ma J."/>
        </authorList>
    </citation>
    <scope>NUCLEOTIDE SEQUENCE [LARGE SCALE GENOMIC DNA]</scope>
    <source>
        <strain evidence="3">CCUG 56042</strain>
    </source>
</reference>
<keyword evidence="2" id="KW-0489">Methyltransferase</keyword>
<dbReference type="Gene3D" id="3.40.50.150">
    <property type="entry name" value="Vaccinia Virus protein VP39"/>
    <property type="match status" value="1"/>
</dbReference>
<dbReference type="InterPro" id="IPR052514">
    <property type="entry name" value="SAM-dependent_MTase"/>
</dbReference>
<dbReference type="NCBIfam" id="TIGR01444">
    <property type="entry name" value="fkbM_fam"/>
    <property type="match status" value="1"/>
</dbReference>
<gene>
    <name evidence="2" type="ORF">ACFPTO_23115</name>
</gene>
<feature type="domain" description="Methyltransferase FkbM" evidence="1">
    <location>
        <begin position="41"/>
        <end position="199"/>
    </location>
</feature>
<organism evidence="2 3">
    <name type="scientific">Paraburkholderia denitrificans</name>
    <dbReference type="NCBI Taxonomy" id="694025"/>
    <lineage>
        <taxon>Bacteria</taxon>
        <taxon>Pseudomonadati</taxon>
        <taxon>Pseudomonadota</taxon>
        <taxon>Betaproteobacteria</taxon>
        <taxon>Burkholderiales</taxon>
        <taxon>Burkholderiaceae</taxon>
        <taxon>Paraburkholderia</taxon>
    </lineage>
</organism>